<dbReference type="InterPro" id="IPR010237">
    <property type="entry name" value="Pyr-5-nucltdase"/>
</dbReference>
<organism evidence="1 2">
    <name type="scientific">Linum tenue</name>
    <dbReference type="NCBI Taxonomy" id="586396"/>
    <lineage>
        <taxon>Eukaryota</taxon>
        <taxon>Viridiplantae</taxon>
        <taxon>Streptophyta</taxon>
        <taxon>Embryophyta</taxon>
        <taxon>Tracheophyta</taxon>
        <taxon>Spermatophyta</taxon>
        <taxon>Magnoliopsida</taxon>
        <taxon>eudicotyledons</taxon>
        <taxon>Gunneridae</taxon>
        <taxon>Pentapetalae</taxon>
        <taxon>rosids</taxon>
        <taxon>fabids</taxon>
        <taxon>Malpighiales</taxon>
        <taxon>Linaceae</taxon>
        <taxon>Linum</taxon>
    </lineage>
</organism>
<dbReference type="SFLD" id="SFLDS00003">
    <property type="entry name" value="Haloacid_Dehalogenase"/>
    <property type="match status" value="1"/>
</dbReference>
<evidence type="ECO:0000313" key="1">
    <source>
        <dbReference type="EMBL" id="CAI0393364.1"/>
    </source>
</evidence>
<protein>
    <recommendedName>
        <fullName evidence="3">Ripening-related protein</fullName>
    </recommendedName>
</protein>
<dbReference type="PANTHER" id="PTHR12725:SF72">
    <property type="entry name" value="HALOACID DEHALOGENASE-LIKE HYDROLASE"/>
    <property type="match status" value="1"/>
</dbReference>
<name>A0AAV0I861_9ROSI</name>
<dbReference type="InterPro" id="IPR006439">
    <property type="entry name" value="HAD-SF_hydro_IA"/>
</dbReference>
<evidence type="ECO:0000313" key="2">
    <source>
        <dbReference type="Proteomes" id="UP001154282"/>
    </source>
</evidence>
<evidence type="ECO:0008006" key="3">
    <source>
        <dbReference type="Google" id="ProtNLM"/>
    </source>
</evidence>
<comment type="caution">
    <text evidence="1">The sequence shown here is derived from an EMBL/GenBank/DDBJ whole genome shotgun (WGS) entry which is preliminary data.</text>
</comment>
<dbReference type="SUPFAM" id="SSF56784">
    <property type="entry name" value="HAD-like"/>
    <property type="match status" value="1"/>
</dbReference>
<dbReference type="Gene3D" id="3.40.50.1000">
    <property type="entry name" value="HAD superfamily/HAD-like"/>
    <property type="match status" value="1"/>
</dbReference>
<dbReference type="CDD" id="cd02604">
    <property type="entry name" value="HAD_5NT"/>
    <property type="match status" value="1"/>
</dbReference>
<reference evidence="1" key="1">
    <citation type="submission" date="2022-08" db="EMBL/GenBank/DDBJ databases">
        <authorList>
            <person name="Gutierrez-Valencia J."/>
        </authorList>
    </citation>
    <scope>NUCLEOTIDE SEQUENCE</scope>
</reference>
<dbReference type="PANTHER" id="PTHR12725">
    <property type="entry name" value="HALOACID DEHALOGENASE-LIKE HYDROLASE"/>
    <property type="match status" value="1"/>
</dbReference>
<proteinExistence type="predicted"/>
<keyword evidence="2" id="KW-1185">Reference proteome</keyword>
<dbReference type="NCBIfam" id="TIGR01509">
    <property type="entry name" value="HAD-SF-IA-v3"/>
    <property type="match status" value="1"/>
</dbReference>
<dbReference type="SFLD" id="SFLDG01129">
    <property type="entry name" value="C1.5:_HAD__Beta-PGM__Phosphata"/>
    <property type="match status" value="1"/>
</dbReference>
<dbReference type="EMBL" id="CAMGYJ010000003">
    <property type="protein sequence ID" value="CAI0393364.1"/>
    <property type="molecule type" value="Genomic_DNA"/>
</dbReference>
<dbReference type="AlphaFoldDB" id="A0AAV0I861"/>
<feature type="non-terminal residue" evidence="1">
    <location>
        <position position="1"/>
    </location>
</feature>
<accession>A0AAV0I861</accession>
<dbReference type="NCBIfam" id="TIGR01993">
    <property type="entry name" value="Pyr-5-nucltdase"/>
    <property type="match status" value="1"/>
</dbReference>
<dbReference type="Proteomes" id="UP001154282">
    <property type="component" value="Unassembled WGS sequence"/>
</dbReference>
<sequence length="311" mass="34772">SLFCSYPEEETKWSTEMVISSITVSARNMIVSYSVSPFASARPVLDVDDTLYPLSSGLAPEVANNIQDYMTEKLGIMENKVQELCLSLYKYYGTTLAGLRAIGYKFDYNDFHSFVHGRLPYDTLKPDPVLRNLLQSLPIRKVVFTNADKAHADKVLNRLGLEDCFEQILCFETLNDSTKGNDAVEDEEAAEVFDINEYSAAPNAGISLPKSPVVCKPFEEAFEEVFKIASINPNRTLFFDDSLRNIQTGKRMGLHTVRVGTSNRTEGADYALESIHNIKEALPELWDTAATDKTDGMRYSTEVAIETEVKA</sequence>
<dbReference type="InterPro" id="IPR023214">
    <property type="entry name" value="HAD_sf"/>
</dbReference>
<gene>
    <name evidence="1" type="ORF">LITE_LOCUS7897</name>
</gene>
<dbReference type="InterPro" id="IPR036412">
    <property type="entry name" value="HAD-like_sf"/>
</dbReference>
<dbReference type="SFLD" id="SFLDG01132">
    <property type="entry name" value="C1.5.3:_5'-Nucleotidase_Like"/>
    <property type="match status" value="1"/>
</dbReference>